<dbReference type="OrthoDB" id="42525at2759"/>
<evidence type="ECO:0000313" key="3">
    <source>
        <dbReference type="Proteomes" id="UP000054097"/>
    </source>
</evidence>
<evidence type="ECO:0000256" key="1">
    <source>
        <dbReference type="SAM" id="MobiDB-lite"/>
    </source>
</evidence>
<dbReference type="Gene3D" id="2.60.120.200">
    <property type="match status" value="1"/>
</dbReference>
<dbReference type="EMBL" id="KN824284">
    <property type="protein sequence ID" value="KIM30411.1"/>
    <property type="molecule type" value="Genomic_DNA"/>
</dbReference>
<keyword evidence="3" id="KW-1185">Reference proteome</keyword>
<dbReference type="PANTHER" id="PTHR35332:SF2">
    <property type="entry name" value="REGULATION OF ENOLASE PROTEIN 1"/>
    <property type="match status" value="1"/>
</dbReference>
<accession>A0A0C3BG03</accession>
<dbReference type="PANTHER" id="PTHR35332">
    <property type="entry name" value="REGULATION OF ENOLASE PROTEIN 1"/>
    <property type="match status" value="1"/>
</dbReference>
<dbReference type="HOGENOM" id="CLU_077442_2_1_1"/>
<dbReference type="Proteomes" id="UP000054097">
    <property type="component" value="Unassembled WGS sequence"/>
</dbReference>
<gene>
    <name evidence="2" type="ORF">M408DRAFT_328015</name>
</gene>
<proteinExistence type="predicted"/>
<name>A0A0C3BG03_SERVB</name>
<dbReference type="SUPFAM" id="SSF49899">
    <property type="entry name" value="Concanavalin A-like lectins/glucanases"/>
    <property type="match status" value="1"/>
</dbReference>
<evidence type="ECO:0000313" key="2">
    <source>
        <dbReference type="EMBL" id="KIM30411.1"/>
    </source>
</evidence>
<dbReference type="InterPro" id="IPR009784">
    <property type="entry name" value="DUF1349"/>
</dbReference>
<organism evidence="2 3">
    <name type="scientific">Serendipita vermifera MAFF 305830</name>
    <dbReference type="NCBI Taxonomy" id="933852"/>
    <lineage>
        <taxon>Eukaryota</taxon>
        <taxon>Fungi</taxon>
        <taxon>Dikarya</taxon>
        <taxon>Basidiomycota</taxon>
        <taxon>Agaricomycotina</taxon>
        <taxon>Agaricomycetes</taxon>
        <taxon>Sebacinales</taxon>
        <taxon>Serendipitaceae</taxon>
        <taxon>Serendipita</taxon>
    </lineage>
</organism>
<feature type="compositionally biased region" description="Polar residues" evidence="1">
    <location>
        <begin position="1"/>
        <end position="20"/>
    </location>
</feature>
<dbReference type="AlphaFoldDB" id="A0A0C3BG03"/>
<dbReference type="Pfam" id="PF07081">
    <property type="entry name" value="DUF1349"/>
    <property type="match status" value="1"/>
</dbReference>
<reference evidence="3" key="2">
    <citation type="submission" date="2015-01" db="EMBL/GenBank/DDBJ databases">
        <title>Evolutionary Origins and Diversification of the Mycorrhizal Mutualists.</title>
        <authorList>
            <consortium name="DOE Joint Genome Institute"/>
            <consortium name="Mycorrhizal Genomics Consortium"/>
            <person name="Kohler A."/>
            <person name="Kuo A."/>
            <person name="Nagy L.G."/>
            <person name="Floudas D."/>
            <person name="Copeland A."/>
            <person name="Barry K.W."/>
            <person name="Cichocki N."/>
            <person name="Veneault-Fourrey C."/>
            <person name="LaButti K."/>
            <person name="Lindquist E.A."/>
            <person name="Lipzen A."/>
            <person name="Lundell T."/>
            <person name="Morin E."/>
            <person name="Murat C."/>
            <person name="Riley R."/>
            <person name="Ohm R."/>
            <person name="Sun H."/>
            <person name="Tunlid A."/>
            <person name="Henrissat B."/>
            <person name="Grigoriev I.V."/>
            <person name="Hibbett D.S."/>
            <person name="Martin F."/>
        </authorList>
    </citation>
    <scope>NUCLEOTIDE SEQUENCE [LARGE SCALE GENOMIC DNA]</scope>
    <source>
        <strain evidence="3">MAFF 305830</strain>
    </source>
</reference>
<reference evidence="2 3" key="1">
    <citation type="submission" date="2014-04" db="EMBL/GenBank/DDBJ databases">
        <authorList>
            <consortium name="DOE Joint Genome Institute"/>
            <person name="Kuo A."/>
            <person name="Zuccaro A."/>
            <person name="Kohler A."/>
            <person name="Nagy L.G."/>
            <person name="Floudas D."/>
            <person name="Copeland A."/>
            <person name="Barry K.W."/>
            <person name="Cichocki N."/>
            <person name="Veneault-Fourrey C."/>
            <person name="LaButti K."/>
            <person name="Lindquist E.A."/>
            <person name="Lipzen A."/>
            <person name="Lundell T."/>
            <person name="Morin E."/>
            <person name="Murat C."/>
            <person name="Sun H."/>
            <person name="Tunlid A."/>
            <person name="Henrissat B."/>
            <person name="Grigoriev I.V."/>
            <person name="Hibbett D.S."/>
            <person name="Martin F."/>
            <person name="Nordberg H.P."/>
            <person name="Cantor M.N."/>
            <person name="Hua S.X."/>
        </authorList>
    </citation>
    <scope>NUCLEOTIDE SEQUENCE [LARGE SCALE GENOMIC DNA]</scope>
    <source>
        <strain evidence="2 3">MAFF 305830</strain>
    </source>
</reference>
<sequence length="218" mass="23940">MSQQLKYTLNNPLTKDTASSADPPPTECKLDATAGTDLWRKPPVESFNAPSITTCIKTGSFKSARVTISASWTRLYDQGGIVLMWPRTGVALNNGPPSAWIKTGIEFHDEQANLSTVATPSTSTSDWSLVPLSSGSVTVEIEREHKAGDSNTSLWVYLVDHGQRRAVREITWAFSAERLSEDLHVGIYVARPTKLPGNDEDTEKLTVQFTDFKLDVNA</sequence>
<protein>
    <submittedName>
        <fullName evidence="2">Uncharacterized protein</fullName>
    </submittedName>
</protein>
<feature type="region of interest" description="Disordered" evidence="1">
    <location>
        <begin position="1"/>
        <end position="26"/>
    </location>
</feature>
<dbReference type="InterPro" id="IPR013320">
    <property type="entry name" value="ConA-like_dom_sf"/>
</dbReference>